<organism evidence="1 2">
    <name type="scientific">Haloferula sargassicola</name>
    <dbReference type="NCBI Taxonomy" id="490096"/>
    <lineage>
        <taxon>Bacteria</taxon>
        <taxon>Pseudomonadati</taxon>
        <taxon>Verrucomicrobiota</taxon>
        <taxon>Verrucomicrobiia</taxon>
        <taxon>Verrucomicrobiales</taxon>
        <taxon>Verrucomicrobiaceae</taxon>
        <taxon>Haloferula</taxon>
    </lineage>
</organism>
<gene>
    <name evidence="1" type="ORF">Hsar01_03747</name>
</gene>
<name>A0ABP9UXB2_9BACT</name>
<evidence type="ECO:0000313" key="2">
    <source>
        <dbReference type="Proteomes" id="UP001476282"/>
    </source>
</evidence>
<reference evidence="1 2" key="1">
    <citation type="submission" date="2024-02" db="EMBL/GenBank/DDBJ databases">
        <title>Haloferula sargassicola NBRC 104335.</title>
        <authorList>
            <person name="Ichikawa N."/>
            <person name="Katano-Makiyama Y."/>
            <person name="Hidaka K."/>
        </authorList>
    </citation>
    <scope>NUCLEOTIDE SEQUENCE [LARGE SCALE GENOMIC DNA]</scope>
    <source>
        <strain evidence="1 2">NBRC 104335</strain>
    </source>
</reference>
<evidence type="ECO:0000313" key="1">
    <source>
        <dbReference type="EMBL" id="GAA5484503.1"/>
    </source>
</evidence>
<dbReference type="Proteomes" id="UP001476282">
    <property type="component" value="Unassembled WGS sequence"/>
</dbReference>
<sequence length="193" mass="21481">MLRHPWRSFDETRRFEFPIGALASAGAFDLIASFHPPDWPSFRRYLHSFKPSTHEHRQLNCFTLADRKSIFGKLAERSTSSSDRSASACLASFSAEAGCRFFRSMNRTTRLIAILAASMWTSCWTIASLKKRATKRPRSGLRRRDEGIGKARKGAGLGFAADWLASPPWDPGGFGRGVCIPKNGGIPPHHCVD</sequence>
<proteinExistence type="predicted"/>
<protein>
    <submittedName>
        <fullName evidence="1">Uncharacterized protein</fullName>
    </submittedName>
</protein>
<comment type="caution">
    <text evidence="1">The sequence shown here is derived from an EMBL/GenBank/DDBJ whole genome shotgun (WGS) entry which is preliminary data.</text>
</comment>
<dbReference type="EMBL" id="BAABRI010000027">
    <property type="protein sequence ID" value="GAA5484503.1"/>
    <property type="molecule type" value="Genomic_DNA"/>
</dbReference>
<accession>A0ABP9UXB2</accession>
<keyword evidence="2" id="KW-1185">Reference proteome</keyword>